<keyword evidence="1" id="KW-0472">Membrane</keyword>
<dbReference type="RefSeq" id="WP_259629294.1">
    <property type="nucleotide sequence ID" value="NZ_JANYMP010000038.1"/>
</dbReference>
<keyword evidence="1" id="KW-0812">Transmembrane</keyword>
<sequence length="505" mass="52695">MVPLSAESRRARAAFRYGSIALVVGAVLAGYGAVAQGAIFVVGLVLVLAGLVAVVLARRAEQARKNAHGARAEMGASVAPFLRRWPLVRVRSAPDMDFGVALTGYSDDTNPYVPRVADRSLRYALGVRRFVLVRGGVKAGRSRTLAEAVRQALPDASLVVPRDVKAAAALAGMEPALPLEDAVVLLDDLTAVDLEFLTPAVLEFWSERAVLVGVITPEEVGRAGVVARAVLEKATVVDLPFELTAQELAVAVDDYPEESGFVRGSGIGAVLVGGDELVRRLRTGRRDSPAGQAIVRAAVDARVAGLRRPITEPELVRLFPKYLERITVGVDPAEEVFLAGLEWATAPVRSQVALLRRVTGGFEVLDYVVAAEGGGGLPEDADVDLLAVTGVGDAYGIACAARDSGRVDFAREAFRRAMEHEGSSAAAGYALGGLLVEQGDAAAAERAYRQVVDGGDGVYAGLATVGLGDLLASQGDSDGARAVYLKAVESGDPEVVAWGKAALGG</sequence>
<dbReference type="Gene3D" id="1.25.40.10">
    <property type="entry name" value="Tetratricopeptide repeat domain"/>
    <property type="match status" value="1"/>
</dbReference>
<dbReference type="SUPFAM" id="SSF48452">
    <property type="entry name" value="TPR-like"/>
    <property type="match status" value="1"/>
</dbReference>
<dbReference type="EMBL" id="JANYMP010000038">
    <property type="protein sequence ID" value="MCS7483840.1"/>
    <property type="molecule type" value="Genomic_DNA"/>
</dbReference>
<reference evidence="2" key="1">
    <citation type="submission" date="2022-08" db="EMBL/GenBank/DDBJ databases">
        <authorList>
            <person name="Tistechok S."/>
            <person name="Samborskyy M."/>
            <person name="Roman I."/>
        </authorList>
    </citation>
    <scope>NUCLEOTIDE SEQUENCE</scope>
    <source>
        <strain evidence="2">DSM 103496</strain>
    </source>
</reference>
<keyword evidence="3" id="KW-1185">Reference proteome</keyword>
<feature type="transmembrane region" description="Helical" evidence="1">
    <location>
        <begin position="38"/>
        <end position="57"/>
    </location>
</feature>
<organism evidence="2 3">
    <name type="scientific">Umezawaea endophytica</name>
    <dbReference type="NCBI Taxonomy" id="1654476"/>
    <lineage>
        <taxon>Bacteria</taxon>
        <taxon>Bacillati</taxon>
        <taxon>Actinomycetota</taxon>
        <taxon>Actinomycetes</taxon>
        <taxon>Pseudonocardiales</taxon>
        <taxon>Pseudonocardiaceae</taxon>
        <taxon>Umezawaea</taxon>
    </lineage>
</organism>
<dbReference type="Proteomes" id="UP001141259">
    <property type="component" value="Unassembled WGS sequence"/>
</dbReference>
<comment type="caution">
    <text evidence="2">The sequence shown here is derived from an EMBL/GenBank/DDBJ whole genome shotgun (WGS) entry which is preliminary data.</text>
</comment>
<dbReference type="AlphaFoldDB" id="A0A9X3AL38"/>
<proteinExistence type="predicted"/>
<dbReference type="InterPro" id="IPR011990">
    <property type="entry name" value="TPR-like_helical_dom_sf"/>
</dbReference>
<protein>
    <submittedName>
        <fullName evidence="2">Tetratricopeptide repeat protein</fullName>
    </submittedName>
</protein>
<feature type="transmembrane region" description="Helical" evidence="1">
    <location>
        <begin position="14"/>
        <end position="32"/>
    </location>
</feature>
<gene>
    <name evidence="2" type="ORF">NZH93_43990</name>
</gene>
<evidence type="ECO:0000313" key="3">
    <source>
        <dbReference type="Proteomes" id="UP001141259"/>
    </source>
</evidence>
<evidence type="ECO:0000313" key="2">
    <source>
        <dbReference type="EMBL" id="MCS7483840.1"/>
    </source>
</evidence>
<evidence type="ECO:0000256" key="1">
    <source>
        <dbReference type="SAM" id="Phobius"/>
    </source>
</evidence>
<dbReference type="Pfam" id="PF13432">
    <property type="entry name" value="TPR_16"/>
    <property type="match status" value="1"/>
</dbReference>
<keyword evidence="1" id="KW-1133">Transmembrane helix</keyword>
<accession>A0A9X3AL38</accession>
<name>A0A9X3AL38_9PSEU</name>